<protein>
    <submittedName>
        <fullName evidence="3">Uncharacterized protein</fullName>
    </submittedName>
</protein>
<keyword evidence="1" id="KW-0472">Membrane</keyword>
<dbReference type="Proteomes" id="UP000199139">
    <property type="component" value="Unassembled WGS sequence"/>
</dbReference>
<proteinExistence type="predicted"/>
<dbReference type="Proteomes" id="UP000321773">
    <property type="component" value="Unassembled WGS sequence"/>
</dbReference>
<dbReference type="EMBL" id="FPAI01000007">
    <property type="protein sequence ID" value="SFS70469.1"/>
    <property type="molecule type" value="Genomic_DNA"/>
</dbReference>
<dbReference type="AlphaFoldDB" id="A0A1I6S0H8"/>
<keyword evidence="1" id="KW-0812">Transmembrane</keyword>
<dbReference type="STRING" id="306541.SAMN05421668_10767"/>
<evidence type="ECO:0000256" key="1">
    <source>
        <dbReference type="SAM" id="Phobius"/>
    </source>
</evidence>
<organism evidence="3 4">
    <name type="scientific">Halolactibacillus miurensis</name>
    <dbReference type="NCBI Taxonomy" id="306541"/>
    <lineage>
        <taxon>Bacteria</taxon>
        <taxon>Bacillati</taxon>
        <taxon>Bacillota</taxon>
        <taxon>Bacilli</taxon>
        <taxon>Bacillales</taxon>
        <taxon>Bacillaceae</taxon>
        <taxon>Halolactibacillus</taxon>
    </lineage>
</organism>
<feature type="transmembrane region" description="Helical" evidence="1">
    <location>
        <begin position="41"/>
        <end position="63"/>
    </location>
</feature>
<reference evidence="3 4" key="1">
    <citation type="submission" date="2016-10" db="EMBL/GenBank/DDBJ databases">
        <authorList>
            <person name="de Groot N.N."/>
        </authorList>
    </citation>
    <scope>NUCLEOTIDE SEQUENCE [LARGE SCALE GENOMIC DNA]</scope>
    <source>
        <strain evidence="3 4">DSM 17074</strain>
    </source>
</reference>
<name>A0A1I6S0H8_9BACI</name>
<dbReference type="RefSeq" id="WP_089853472.1">
    <property type="nucleotide sequence ID" value="NZ_BJWJ01000013.1"/>
</dbReference>
<sequence length="74" mass="8388">MKLKDLGFTSLLVTLVAVASFILIGFFIRGVYLRDPLLGEVFMYGIPIIILLATVVMFLLWHFDIDESFHGPNE</sequence>
<evidence type="ECO:0000313" key="5">
    <source>
        <dbReference type="Proteomes" id="UP000321773"/>
    </source>
</evidence>
<gene>
    <name evidence="2" type="ORF">HMI01_14960</name>
    <name evidence="3" type="ORF">SAMN05421668_10767</name>
</gene>
<dbReference type="EMBL" id="BJWJ01000013">
    <property type="protein sequence ID" value="GEM04508.1"/>
    <property type="molecule type" value="Genomic_DNA"/>
</dbReference>
<feature type="transmembrane region" description="Helical" evidence="1">
    <location>
        <begin position="6"/>
        <end position="29"/>
    </location>
</feature>
<reference evidence="2 5" key="2">
    <citation type="submission" date="2019-07" db="EMBL/GenBank/DDBJ databases">
        <title>Whole genome shotgun sequence of Halolactibacillus miurensis NBRC 100873.</title>
        <authorList>
            <person name="Hosoyama A."/>
            <person name="Uohara A."/>
            <person name="Ohji S."/>
            <person name="Ichikawa N."/>
        </authorList>
    </citation>
    <scope>NUCLEOTIDE SEQUENCE [LARGE SCALE GENOMIC DNA]</scope>
    <source>
        <strain evidence="2 5">NBRC 100873</strain>
    </source>
</reference>
<evidence type="ECO:0000313" key="2">
    <source>
        <dbReference type="EMBL" id="GEM04508.1"/>
    </source>
</evidence>
<accession>A0A1I6S0H8</accession>
<evidence type="ECO:0000313" key="3">
    <source>
        <dbReference type="EMBL" id="SFS70469.1"/>
    </source>
</evidence>
<keyword evidence="5" id="KW-1185">Reference proteome</keyword>
<evidence type="ECO:0000313" key="4">
    <source>
        <dbReference type="Proteomes" id="UP000199139"/>
    </source>
</evidence>
<keyword evidence="1" id="KW-1133">Transmembrane helix</keyword>